<evidence type="ECO:0000313" key="1">
    <source>
        <dbReference type="EMBL" id="KAJ1364523.1"/>
    </source>
</evidence>
<dbReference type="AlphaFoldDB" id="A0AAD5MX90"/>
<evidence type="ECO:0000313" key="2">
    <source>
        <dbReference type="Proteomes" id="UP001196413"/>
    </source>
</evidence>
<reference evidence="1" key="1">
    <citation type="submission" date="2021-06" db="EMBL/GenBank/DDBJ databases">
        <title>Parelaphostrongylus tenuis whole genome reference sequence.</title>
        <authorList>
            <person name="Garwood T.J."/>
            <person name="Larsen P.A."/>
            <person name="Fountain-Jones N.M."/>
            <person name="Garbe J.R."/>
            <person name="Macchietto M.G."/>
            <person name="Kania S.A."/>
            <person name="Gerhold R.W."/>
            <person name="Richards J.E."/>
            <person name="Wolf T.M."/>
        </authorList>
    </citation>
    <scope>NUCLEOTIDE SEQUENCE</scope>
    <source>
        <strain evidence="1">MNPRO001-30</strain>
        <tissue evidence="1">Meninges</tissue>
    </source>
</reference>
<sequence>MKNVKCEVNPKRPMTNQLATTQLSQAMFVITVSFEITTQPSGYRASPKKVLHLVGLPLKKIRLEQQGGEEPQRGQTVEGNWLL</sequence>
<proteinExistence type="predicted"/>
<accession>A0AAD5MX90</accession>
<comment type="caution">
    <text evidence="1">The sequence shown here is derived from an EMBL/GenBank/DDBJ whole genome shotgun (WGS) entry which is preliminary data.</text>
</comment>
<dbReference type="Proteomes" id="UP001196413">
    <property type="component" value="Unassembled WGS sequence"/>
</dbReference>
<gene>
    <name evidence="1" type="ORF">KIN20_024644</name>
</gene>
<dbReference type="EMBL" id="JAHQIW010004999">
    <property type="protein sequence ID" value="KAJ1364523.1"/>
    <property type="molecule type" value="Genomic_DNA"/>
</dbReference>
<keyword evidence="2" id="KW-1185">Reference proteome</keyword>
<protein>
    <submittedName>
        <fullName evidence="1">Uncharacterized protein</fullName>
    </submittedName>
</protein>
<organism evidence="1 2">
    <name type="scientific">Parelaphostrongylus tenuis</name>
    <name type="common">Meningeal worm</name>
    <dbReference type="NCBI Taxonomy" id="148309"/>
    <lineage>
        <taxon>Eukaryota</taxon>
        <taxon>Metazoa</taxon>
        <taxon>Ecdysozoa</taxon>
        <taxon>Nematoda</taxon>
        <taxon>Chromadorea</taxon>
        <taxon>Rhabditida</taxon>
        <taxon>Rhabditina</taxon>
        <taxon>Rhabditomorpha</taxon>
        <taxon>Strongyloidea</taxon>
        <taxon>Metastrongylidae</taxon>
        <taxon>Parelaphostrongylus</taxon>
    </lineage>
</organism>
<name>A0AAD5MX90_PARTN</name>